<name>A0A392SUL8_9FABA</name>
<comment type="caution">
    <text evidence="1">The sequence shown here is derived from an EMBL/GenBank/DDBJ whole genome shotgun (WGS) entry which is preliminary data.</text>
</comment>
<dbReference type="AlphaFoldDB" id="A0A392SUL8"/>
<sequence>MAASIYEQYYRMDWGLPHYSPPLMAAIQDYRAQTTRLLEHQTHVQDIWSQDYQAHHPQ</sequence>
<dbReference type="Proteomes" id="UP000265520">
    <property type="component" value="Unassembled WGS sequence"/>
</dbReference>
<organism evidence="1 2">
    <name type="scientific">Trifolium medium</name>
    <dbReference type="NCBI Taxonomy" id="97028"/>
    <lineage>
        <taxon>Eukaryota</taxon>
        <taxon>Viridiplantae</taxon>
        <taxon>Streptophyta</taxon>
        <taxon>Embryophyta</taxon>
        <taxon>Tracheophyta</taxon>
        <taxon>Spermatophyta</taxon>
        <taxon>Magnoliopsida</taxon>
        <taxon>eudicotyledons</taxon>
        <taxon>Gunneridae</taxon>
        <taxon>Pentapetalae</taxon>
        <taxon>rosids</taxon>
        <taxon>fabids</taxon>
        <taxon>Fabales</taxon>
        <taxon>Fabaceae</taxon>
        <taxon>Papilionoideae</taxon>
        <taxon>50 kb inversion clade</taxon>
        <taxon>NPAAA clade</taxon>
        <taxon>Hologalegina</taxon>
        <taxon>IRL clade</taxon>
        <taxon>Trifolieae</taxon>
        <taxon>Trifolium</taxon>
    </lineage>
</organism>
<accession>A0A392SUL8</accession>
<evidence type="ECO:0000313" key="1">
    <source>
        <dbReference type="EMBL" id="MCI52531.1"/>
    </source>
</evidence>
<reference evidence="1 2" key="1">
    <citation type="journal article" date="2018" name="Front. Plant Sci.">
        <title>Red Clover (Trifolium pratense) and Zigzag Clover (T. medium) - A Picture of Genomic Similarities and Differences.</title>
        <authorList>
            <person name="Dluhosova J."/>
            <person name="Istvanek J."/>
            <person name="Nedelnik J."/>
            <person name="Repkova J."/>
        </authorList>
    </citation>
    <scope>NUCLEOTIDE SEQUENCE [LARGE SCALE GENOMIC DNA]</scope>
    <source>
        <strain evidence="2">cv. 10/8</strain>
        <tissue evidence="1">Leaf</tissue>
    </source>
</reference>
<keyword evidence="2" id="KW-1185">Reference proteome</keyword>
<feature type="non-terminal residue" evidence="1">
    <location>
        <position position="58"/>
    </location>
</feature>
<evidence type="ECO:0000313" key="2">
    <source>
        <dbReference type="Proteomes" id="UP000265520"/>
    </source>
</evidence>
<dbReference type="EMBL" id="LXQA010448731">
    <property type="protein sequence ID" value="MCI52531.1"/>
    <property type="molecule type" value="Genomic_DNA"/>
</dbReference>
<protein>
    <submittedName>
        <fullName evidence="1">Uncharacterized protein</fullName>
    </submittedName>
</protein>
<proteinExistence type="predicted"/>